<comment type="subcellular location">
    <subcellularLocation>
        <location evidence="1 7">Cell membrane</location>
        <topology evidence="1 7">Multi-pass membrane protein</topology>
    </subcellularLocation>
</comment>
<proteinExistence type="inferred from homology"/>
<keyword evidence="2 7" id="KW-0813">Transport</keyword>
<dbReference type="Pfam" id="PF00528">
    <property type="entry name" value="BPD_transp_1"/>
    <property type="match status" value="1"/>
</dbReference>
<dbReference type="RefSeq" id="WP_329509580.1">
    <property type="nucleotide sequence ID" value="NZ_BAAAYZ010000156.1"/>
</dbReference>
<feature type="transmembrane region" description="Helical" evidence="7">
    <location>
        <begin position="36"/>
        <end position="62"/>
    </location>
</feature>
<organism evidence="10 11">
    <name type="scientific">Streptomyces chiangmaiensis</name>
    <dbReference type="NCBI Taxonomy" id="766497"/>
    <lineage>
        <taxon>Bacteria</taxon>
        <taxon>Bacillati</taxon>
        <taxon>Actinomycetota</taxon>
        <taxon>Actinomycetes</taxon>
        <taxon>Kitasatosporales</taxon>
        <taxon>Streptomycetaceae</taxon>
        <taxon>Streptomyces</taxon>
    </lineage>
</organism>
<dbReference type="Gene3D" id="1.10.3720.10">
    <property type="entry name" value="MetI-like"/>
    <property type="match status" value="1"/>
</dbReference>
<keyword evidence="6 7" id="KW-0472">Membrane</keyword>
<name>A0ABU7FMW6_9ACTN</name>
<feature type="region of interest" description="Disordered" evidence="8">
    <location>
        <begin position="1"/>
        <end position="28"/>
    </location>
</feature>
<evidence type="ECO:0000313" key="10">
    <source>
        <dbReference type="EMBL" id="MED7825158.1"/>
    </source>
</evidence>
<dbReference type="SUPFAM" id="SSF161098">
    <property type="entry name" value="MetI-like"/>
    <property type="match status" value="1"/>
</dbReference>
<keyword evidence="3" id="KW-1003">Cell membrane</keyword>
<dbReference type="InterPro" id="IPR000515">
    <property type="entry name" value="MetI-like"/>
</dbReference>
<feature type="transmembrane region" description="Helical" evidence="7">
    <location>
        <begin position="284"/>
        <end position="309"/>
    </location>
</feature>
<evidence type="ECO:0000256" key="1">
    <source>
        <dbReference type="ARBA" id="ARBA00004651"/>
    </source>
</evidence>
<evidence type="ECO:0000256" key="8">
    <source>
        <dbReference type="SAM" id="MobiDB-lite"/>
    </source>
</evidence>
<dbReference type="PANTHER" id="PTHR43005:SF1">
    <property type="entry name" value="SPERMIDINE_PUTRESCINE TRANSPORT SYSTEM PERMEASE PROTEIN"/>
    <property type="match status" value="1"/>
</dbReference>
<evidence type="ECO:0000256" key="7">
    <source>
        <dbReference type="RuleBase" id="RU363032"/>
    </source>
</evidence>
<dbReference type="Proteomes" id="UP001333996">
    <property type="component" value="Unassembled WGS sequence"/>
</dbReference>
<comment type="caution">
    <text evidence="10">The sequence shown here is derived from an EMBL/GenBank/DDBJ whole genome shotgun (WGS) entry which is preliminary data.</text>
</comment>
<dbReference type="PANTHER" id="PTHR43005">
    <property type="entry name" value="BLR7065 PROTEIN"/>
    <property type="match status" value="1"/>
</dbReference>
<protein>
    <submittedName>
        <fullName evidence="10">Sugar ABC transporter permease</fullName>
    </submittedName>
</protein>
<evidence type="ECO:0000256" key="2">
    <source>
        <dbReference type="ARBA" id="ARBA00022448"/>
    </source>
</evidence>
<sequence length="323" mass="35321">MGKTTAVATTRPQPPESAPRIPGAAARPPRRERRPLWLMLPAGSLLVLVILVPFMLALWMSFLELDQYTLRQWIQAPLVGLANYAEALNTSGLLHSIWASTAFSVLTTLIAAPLGILAALTVNGRFRGRGAVRSIYLVPYVLPSFVTGTLWRIVLQPAGAVNHLLGDLGLGGDKQWLIGGQSFWTLVGVDVWASWAFIYLMALSGLQTISRELYEAAALDGTGWWQRIRYVVLPQIKGPLSLGLLLATLHHFNNFTLPFVLFGMPAPDAVNLLPMNIYQTSFQSFRFGLGAAMSVVTLIIMTIPAVAYLRSSRLDASPQEVEA</sequence>
<comment type="similarity">
    <text evidence="7">Belongs to the binding-protein-dependent transport system permease family.</text>
</comment>
<keyword evidence="11" id="KW-1185">Reference proteome</keyword>
<evidence type="ECO:0000256" key="4">
    <source>
        <dbReference type="ARBA" id="ARBA00022692"/>
    </source>
</evidence>
<evidence type="ECO:0000259" key="9">
    <source>
        <dbReference type="PROSITE" id="PS50928"/>
    </source>
</evidence>
<dbReference type="CDD" id="cd06261">
    <property type="entry name" value="TM_PBP2"/>
    <property type="match status" value="1"/>
</dbReference>
<keyword evidence="4 7" id="KW-0812">Transmembrane</keyword>
<feature type="transmembrane region" description="Helical" evidence="7">
    <location>
        <begin position="183"/>
        <end position="203"/>
    </location>
</feature>
<feature type="domain" description="ABC transmembrane type-1" evidence="9">
    <location>
        <begin position="97"/>
        <end position="308"/>
    </location>
</feature>
<feature type="compositionally biased region" description="Low complexity" evidence="8">
    <location>
        <begin position="18"/>
        <end position="27"/>
    </location>
</feature>
<evidence type="ECO:0000256" key="3">
    <source>
        <dbReference type="ARBA" id="ARBA00022475"/>
    </source>
</evidence>
<feature type="transmembrane region" description="Helical" evidence="7">
    <location>
        <begin position="134"/>
        <end position="154"/>
    </location>
</feature>
<keyword evidence="5 7" id="KW-1133">Transmembrane helix</keyword>
<accession>A0ABU7FMW6</accession>
<feature type="transmembrane region" description="Helical" evidence="7">
    <location>
        <begin position="97"/>
        <end position="122"/>
    </location>
</feature>
<feature type="compositionally biased region" description="Polar residues" evidence="8">
    <location>
        <begin position="1"/>
        <end position="11"/>
    </location>
</feature>
<evidence type="ECO:0000313" key="11">
    <source>
        <dbReference type="Proteomes" id="UP001333996"/>
    </source>
</evidence>
<reference evidence="10" key="1">
    <citation type="submission" date="2024-01" db="EMBL/GenBank/DDBJ databases">
        <title>First draft genome sequence data of TA4-1, the type strain of Gram-positive actinobacterium Streptomyces chiangmaiensis.</title>
        <authorList>
            <person name="Yasawong M."/>
            <person name="Nantapong N."/>
        </authorList>
    </citation>
    <scope>NUCLEOTIDE SEQUENCE</scope>
    <source>
        <strain evidence="10">TA4-1</strain>
    </source>
</reference>
<dbReference type="EMBL" id="JAYWVC010000098">
    <property type="protein sequence ID" value="MED7825158.1"/>
    <property type="molecule type" value="Genomic_DNA"/>
</dbReference>
<dbReference type="InterPro" id="IPR035906">
    <property type="entry name" value="MetI-like_sf"/>
</dbReference>
<evidence type="ECO:0000256" key="6">
    <source>
        <dbReference type="ARBA" id="ARBA00023136"/>
    </source>
</evidence>
<gene>
    <name evidence="10" type="ORF">VXC91_25015</name>
</gene>
<evidence type="ECO:0000256" key="5">
    <source>
        <dbReference type="ARBA" id="ARBA00022989"/>
    </source>
</evidence>
<dbReference type="PROSITE" id="PS50928">
    <property type="entry name" value="ABC_TM1"/>
    <property type="match status" value="1"/>
</dbReference>